<keyword evidence="6" id="KW-0862">Zinc</keyword>
<reference evidence="11" key="1">
    <citation type="submission" date="2018-05" db="EMBL/GenBank/DDBJ databases">
        <authorList>
            <person name="Lanie J.A."/>
            <person name="Ng W.-L."/>
            <person name="Kazmierczak K.M."/>
            <person name="Andrzejewski T.M."/>
            <person name="Davidsen T.M."/>
            <person name="Wayne K.J."/>
            <person name="Tettelin H."/>
            <person name="Glass J.I."/>
            <person name="Rusch D."/>
            <person name="Podicherti R."/>
            <person name="Tsui H.-C.T."/>
            <person name="Winkler M.E."/>
        </authorList>
    </citation>
    <scope>NUCLEOTIDE SEQUENCE</scope>
</reference>
<evidence type="ECO:0000256" key="3">
    <source>
        <dbReference type="ARBA" id="ARBA00022679"/>
    </source>
</evidence>
<keyword evidence="3" id="KW-0808">Transferase</keyword>
<comment type="catalytic activity">
    <reaction evidence="8">
        <text>adenosine + phosphate = alpha-D-ribose 1-phosphate + adenine</text>
        <dbReference type="Rhea" id="RHEA:27642"/>
        <dbReference type="ChEBI" id="CHEBI:16335"/>
        <dbReference type="ChEBI" id="CHEBI:16708"/>
        <dbReference type="ChEBI" id="CHEBI:43474"/>
        <dbReference type="ChEBI" id="CHEBI:57720"/>
        <dbReference type="EC" id="2.4.2.1"/>
    </reaction>
    <physiologicalReaction direction="left-to-right" evidence="8">
        <dbReference type="Rhea" id="RHEA:27643"/>
    </physiologicalReaction>
</comment>
<dbReference type="Gene3D" id="3.60.140.10">
    <property type="entry name" value="CNF1/YfiH-like putative cysteine hydrolases"/>
    <property type="match status" value="1"/>
</dbReference>
<evidence type="ECO:0000256" key="9">
    <source>
        <dbReference type="ARBA" id="ARBA00049893"/>
    </source>
</evidence>
<evidence type="ECO:0000256" key="6">
    <source>
        <dbReference type="ARBA" id="ARBA00022833"/>
    </source>
</evidence>
<evidence type="ECO:0000256" key="8">
    <source>
        <dbReference type="ARBA" id="ARBA00048968"/>
    </source>
</evidence>
<feature type="region of interest" description="Disordered" evidence="10">
    <location>
        <begin position="1"/>
        <end position="20"/>
    </location>
</feature>
<dbReference type="PANTHER" id="PTHR30616">
    <property type="entry name" value="UNCHARACTERIZED PROTEIN YFIH"/>
    <property type="match status" value="1"/>
</dbReference>
<dbReference type="NCBIfam" id="TIGR00726">
    <property type="entry name" value="peptidoglycan editing factor PgeF"/>
    <property type="match status" value="1"/>
</dbReference>
<evidence type="ECO:0000256" key="4">
    <source>
        <dbReference type="ARBA" id="ARBA00022723"/>
    </source>
</evidence>
<accession>A0A382VPL3</accession>
<dbReference type="EMBL" id="UINC01153619">
    <property type="protein sequence ID" value="SVD48432.1"/>
    <property type="molecule type" value="Genomic_DNA"/>
</dbReference>
<evidence type="ECO:0000256" key="2">
    <source>
        <dbReference type="ARBA" id="ARBA00007353"/>
    </source>
</evidence>
<comment type="catalytic activity">
    <reaction evidence="1">
        <text>inosine + phosphate = alpha-D-ribose 1-phosphate + hypoxanthine</text>
        <dbReference type="Rhea" id="RHEA:27646"/>
        <dbReference type="ChEBI" id="CHEBI:17368"/>
        <dbReference type="ChEBI" id="CHEBI:17596"/>
        <dbReference type="ChEBI" id="CHEBI:43474"/>
        <dbReference type="ChEBI" id="CHEBI:57720"/>
        <dbReference type="EC" id="2.4.2.1"/>
    </reaction>
    <physiologicalReaction direction="left-to-right" evidence="1">
        <dbReference type="Rhea" id="RHEA:27647"/>
    </physiologicalReaction>
</comment>
<proteinExistence type="inferred from homology"/>
<evidence type="ECO:0000256" key="5">
    <source>
        <dbReference type="ARBA" id="ARBA00022801"/>
    </source>
</evidence>
<name>A0A382VPL3_9ZZZZ</name>
<dbReference type="InterPro" id="IPR038371">
    <property type="entry name" value="Cu_polyphenol_OxRdtase_sf"/>
</dbReference>
<dbReference type="GO" id="GO:0016787">
    <property type="term" value="F:hydrolase activity"/>
    <property type="evidence" value="ECO:0007669"/>
    <property type="project" value="UniProtKB-KW"/>
</dbReference>
<keyword evidence="5" id="KW-0378">Hydrolase</keyword>
<gene>
    <name evidence="11" type="ORF">METZ01_LOCUS401286</name>
</gene>
<dbReference type="Pfam" id="PF02578">
    <property type="entry name" value="Cu-oxidase_4"/>
    <property type="match status" value="1"/>
</dbReference>
<sequence length="220" mass="24696">VGGHSGPPYNESNVSLNVGDDPKKVKENRIELLMHLGISTEPIWLKQEHNKKILLVDETPTDIKADGSYTTKKNKVCVVTTADCVPILFCNDEGTKVAAIHAGWKGICMGIIDDTIKIFDRPESVFVWIGPCISKKHYEIGEDVYSNFLNYSDSLENSFKKNNNQKWSCCLNNIVKTLLKNSGVEKIYDCGLCTYELGDLFFSHRRDGNTGRMATMIWIA</sequence>
<dbReference type="InterPro" id="IPR003730">
    <property type="entry name" value="Cu_polyphenol_OxRdtase"/>
</dbReference>
<protein>
    <recommendedName>
        <fullName evidence="12">Purine nucleoside phosphorylase</fullName>
    </recommendedName>
</protein>
<evidence type="ECO:0000256" key="7">
    <source>
        <dbReference type="ARBA" id="ARBA00047989"/>
    </source>
</evidence>
<evidence type="ECO:0000256" key="10">
    <source>
        <dbReference type="SAM" id="MobiDB-lite"/>
    </source>
</evidence>
<comment type="catalytic activity">
    <reaction evidence="9">
        <text>S-methyl-5'-thioadenosine + phosphate = 5-(methylsulfanyl)-alpha-D-ribose 1-phosphate + adenine</text>
        <dbReference type="Rhea" id="RHEA:11852"/>
        <dbReference type="ChEBI" id="CHEBI:16708"/>
        <dbReference type="ChEBI" id="CHEBI:17509"/>
        <dbReference type="ChEBI" id="CHEBI:43474"/>
        <dbReference type="ChEBI" id="CHEBI:58533"/>
        <dbReference type="EC" id="2.4.2.28"/>
    </reaction>
    <physiologicalReaction direction="left-to-right" evidence="9">
        <dbReference type="Rhea" id="RHEA:11853"/>
    </physiologicalReaction>
</comment>
<keyword evidence="4" id="KW-0479">Metal-binding</keyword>
<dbReference type="GO" id="GO:0005507">
    <property type="term" value="F:copper ion binding"/>
    <property type="evidence" value="ECO:0007669"/>
    <property type="project" value="TreeGrafter"/>
</dbReference>
<dbReference type="PANTHER" id="PTHR30616:SF2">
    <property type="entry name" value="PURINE NUCLEOSIDE PHOSPHORYLASE LACC1"/>
    <property type="match status" value="1"/>
</dbReference>
<dbReference type="AlphaFoldDB" id="A0A382VPL3"/>
<feature type="non-terminal residue" evidence="11">
    <location>
        <position position="1"/>
    </location>
</feature>
<evidence type="ECO:0000313" key="11">
    <source>
        <dbReference type="EMBL" id="SVD48432.1"/>
    </source>
</evidence>
<comment type="similarity">
    <text evidence="2">Belongs to the purine nucleoside phosphorylase YfiH/LACC1 family.</text>
</comment>
<evidence type="ECO:0008006" key="12">
    <source>
        <dbReference type="Google" id="ProtNLM"/>
    </source>
</evidence>
<dbReference type="GO" id="GO:0017061">
    <property type="term" value="F:S-methyl-5-thioadenosine phosphorylase activity"/>
    <property type="evidence" value="ECO:0007669"/>
    <property type="project" value="UniProtKB-EC"/>
</dbReference>
<dbReference type="CDD" id="cd16833">
    <property type="entry name" value="YfiH"/>
    <property type="match status" value="1"/>
</dbReference>
<dbReference type="InterPro" id="IPR011324">
    <property type="entry name" value="Cytotoxic_necrot_fac-like_cat"/>
</dbReference>
<evidence type="ECO:0000256" key="1">
    <source>
        <dbReference type="ARBA" id="ARBA00000553"/>
    </source>
</evidence>
<organism evidence="11">
    <name type="scientific">marine metagenome</name>
    <dbReference type="NCBI Taxonomy" id="408172"/>
    <lineage>
        <taxon>unclassified sequences</taxon>
        <taxon>metagenomes</taxon>
        <taxon>ecological metagenomes</taxon>
    </lineage>
</organism>
<comment type="catalytic activity">
    <reaction evidence="7">
        <text>adenosine + H2O + H(+) = inosine + NH4(+)</text>
        <dbReference type="Rhea" id="RHEA:24408"/>
        <dbReference type="ChEBI" id="CHEBI:15377"/>
        <dbReference type="ChEBI" id="CHEBI:15378"/>
        <dbReference type="ChEBI" id="CHEBI:16335"/>
        <dbReference type="ChEBI" id="CHEBI:17596"/>
        <dbReference type="ChEBI" id="CHEBI:28938"/>
        <dbReference type="EC" id="3.5.4.4"/>
    </reaction>
    <physiologicalReaction direction="left-to-right" evidence="7">
        <dbReference type="Rhea" id="RHEA:24409"/>
    </physiologicalReaction>
</comment>
<dbReference type="SUPFAM" id="SSF64438">
    <property type="entry name" value="CNF1/YfiH-like putative cysteine hydrolases"/>
    <property type="match status" value="1"/>
</dbReference>